<evidence type="ECO:0000256" key="6">
    <source>
        <dbReference type="ARBA" id="ARBA00022729"/>
    </source>
</evidence>
<dbReference type="EMBL" id="CP157355">
    <property type="protein sequence ID" value="XBM01990.1"/>
    <property type="molecule type" value="Genomic_DNA"/>
</dbReference>
<keyword evidence="12 13" id="KW-0449">Lipoprotein</keyword>
<dbReference type="InterPro" id="IPR029046">
    <property type="entry name" value="LolA/LolB/LppX"/>
</dbReference>
<evidence type="ECO:0000256" key="12">
    <source>
        <dbReference type="ARBA" id="ARBA00023288"/>
    </source>
</evidence>
<keyword evidence="10" id="KW-0143">Chaperone</keyword>
<evidence type="ECO:0000256" key="4">
    <source>
        <dbReference type="ARBA" id="ARBA00016202"/>
    </source>
</evidence>
<protein>
    <recommendedName>
        <fullName evidence="4">Outer-membrane lipoprotein LolB</fullName>
    </recommendedName>
</protein>
<evidence type="ECO:0000313" key="13">
    <source>
        <dbReference type="EMBL" id="XBM01990.1"/>
    </source>
</evidence>
<comment type="similarity">
    <text evidence="2">Belongs to the LolB family.</text>
</comment>
<evidence type="ECO:0000256" key="9">
    <source>
        <dbReference type="ARBA" id="ARBA00023139"/>
    </source>
</evidence>
<reference evidence="13" key="1">
    <citation type="submission" date="2024-05" db="EMBL/GenBank/DDBJ databases">
        <authorList>
            <person name="Yang L."/>
            <person name="Pan L."/>
        </authorList>
    </citation>
    <scope>NUCLEOTIDE SEQUENCE</scope>
    <source>
        <strain evidence="13">FCG-7</strain>
    </source>
</reference>
<accession>A0AAU7FD55</accession>
<evidence type="ECO:0000256" key="11">
    <source>
        <dbReference type="ARBA" id="ARBA00023237"/>
    </source>
</evidence>
<proteinExistence type="inferred from homology"/>
<comment type="subcellular location">
    <subcellularLocation>
        <location evidence="1">Cell outer membrane</location>
        <topology evidence="1">Lipid-anchor</topology>
    </subcellularLocation>
</comment>
<evidence type="ECO:0000256" key="5">
    <source>
        <dbReference type="ARBA" id="ARBA00022448"/>
    </source>
</evidence>
<dbReference type="AlphaFoldDB" id="A0AAU7FD55"/>
<dbReference type="CDD" id="cd16326">
    <property type="entry name" value="LolB"/>
    <property type="match status" value="1"/>
</dbReference>
<dbReference type="InterPro" id="IPR004565">
    <property type="entry name" value="OM_lipoprot_LolB"/>
</dbReference>
<name>A0AAU7FD55_9NEIS</name>
<keyword evidence="11" id="KW-0998">Cell outer membrane</keyword>
<dbReference type="GO" id="GO:0015031">
    <property type="term" value="P:protein transport"/>
    <property type="evidence" value="ECO:0007669"/>
    <property type="project" value="UniProtKB-KW"/>
</dbReference>
<keyword evidence="5" id="KW-0813">Transport</keyword>
<evidence type="ECO:0000256" key="2">
    <source>
        <dbReference type="ARBA" id="ARBA00009696"/>
    </source>
</evidence>
<evidence type="ECO:0000256" key="3">
    <source>
        <dbReference type="ARBA" id="ARBA00011245"/>
    </source>
</evidence>
<keyword evidence="6" id="KW-0732">Signal</keyword>
<organism evidence="13">
    <name type="scientific">Chitinibacter mangrovi</name>
    <dbReference type="NCBI Taxonomy" id="3153927"/>
    <lineage>
        <taxon>Bacteria</taxon>
        <taxon>Pseudomonadati</taxon>
        <taxon>Pseudomonadota</taxon>
        <taxon>Betaproteobacteria</taxon>
        <taxon>Neisseriales</taxon>
        <taxon>Chitinibacteraceae</taxon>
        <taxon>Chitinibacter</taxon>
    </lineage>
</organism>
<keyword evidence="9" id="KW-0564">Palmitate</keyword>
<dbReference type="Gene3D" id="2.50.20.10">
    <property type="entry name" value="Lipoprotein localisation LolA/LolB/LppX"/>
    <property type="match status" value="1"/>
</dbReference>
<dbReference type="PROSITE" id="PS51257">
    <property type="entry name" value="PROKAR_LIPOPROTEIN"/>
    <property type="match status" value="1"/>
</dbReference>
<evidence type="ECO:0000256" key="7">
    <source>
        <dbReference type="ARBA" id="ARBA00022927"/>
    </source>
</evidence>
<dbReference type="Pfam" id="PF03550">
    <property type="entry name" value="LolB"/>
    <property type="match status" value="1"/>
</dbReference>
<dbReference type="RefSeq" id="WP_348946241.1">
    <property type="nucleotide sequence ID" value="NZ_CP157355.1"/>
</dbReference>
<evidence type="ECO:0000256" key="8">
    <source>
        <dbReference type="ARBA" id="ARBA00023136"/>
    </source>
</evidence>
<keyword evidence="7" id="KW-0653">Protein transport</keyword>
<comment type="subunit">
    <text evidence="3">Monomer.</text>
</comment>
<evidence type="ECO:0000256" key="10">
    <source>
        <dbReference type="ARBA" id="ARBA00023186"/>
    </source>
</evidence>
<gene>
    <name evidence="13" type="primary">lolB</name>
    <name evidence="13" type="ORF">ABHF33_06910</name>
</gene>
<dbReference type="SUPFAM" id="SSF89392">
    <property type="entry name" value="Prokaryotic lipoproteins and lipoprotein localization factors"/>
    <property type="match status" value="1"/>
</dbReference>
<evidence type="ECO:0000256" key="1">
    <source>
        <dbReference type="ARBA" id="ARBA00004459"/>
    </source>
</evidence>
<keyword evidence="8" id="KW-0472">Membrane</keyword>
<dbReference type="NCBIfam" id="TIGR00548">
    <property type="entry name" value="lolB"/>
    <property type="match status" value="1"/>
</dbReference>
<dbReference type="KEGG" id="cmav:ABHF33_06910"/>
<sequence>MQRIKLALTSAVLFLGACTHLPSPPAAGFSAQGKVNIRQGNQSDTAQFVWLASPAQDQLSLSTPFGSVLAELVLHYQGDVIRLAELNRGTQIDRAEDPESLLHTLTGLQLPVSGLRWWLRGQARPDTPYERDGEVLIQNGWRISASDYRSGTYPYRIELSRADLKVRIMITEWNTAAP</sequence>
<dbReference type="GO" id="GO:0009279">
    <property type="term" value="C:cell outer membrane"/>
    <property type="evidence" value="ECO:0007669"/>
    <property type="project" value="UniProtKB-SubCell"/>
</dbReference>